<name>A0A5J4VUM8_9EUKA</name>
<proteinExistence type="predicted"/>
<evidence type="ECO:0000259" key="2">
    <source>
        <dbReference type="Pfam" id="PF17857"/>
    </source>
</evidence>
<dbReference type="GO" id="GO:0007018">
    <property type="term" value="P:microtubule-based movement"/>
    <property type="evidence" value="ECO:0007669"/>
    <property type="project" value="InterPro"/>
</dbReference>
<dbReference type="Gene3D" id="3.40.50.300">
    <property type="entry name" value="P-loop containing nucleotide triphosphate hydrolases"/>
    <property type="match status" value="1"/>
</dbReference>
<dbReference type="PANTHER" id="PTHR22878:SF68">
    <property type="entry name" value="DYNEIN HEAVY CHAIN 6, AXONEMAL-LIKE"/>
    <property type="match status" value="1"/>
</dbReference>
<comment type="caution">
    <text evidence="3">The sequence shown here is derived from an EMBL/GenBank/DDBJ whole genome shotgun (WGS) entry which is preliminary data.</text>
</comment>
<dbReference type="Gene3D" id="1.20.920.30">
    <property type="match status" value="1"/>
</dbReference>
<dbReference type="InterPro" id="IPR027417">
    <property type="entry name" value="P-loop_NTPase"/>
</dbReference>
<dbReference type="Pfam" id="PF12775">
    <property type="entry name" value="AAA_7"/>
    <property type="match status" value="1"/>
</dbReference>
<dbReference type="AlphaFoldDB" id="A0A5J4VUM8"/>
<gene>
    <name evidence="3" type="ORF">EZS28_018135</name>
</gene>
<dbReference type="InterPro" id="IPR026983">
    <property type="entry name" value="DHC"/>
</dbReference>
<feature type="domain" description="Dynein heavy chain 3 AAA+ lid" evidence="2">
    <location>
        <begin position="179"/>
        <end position="218"/>
    </location>
</feature>
<sequence>MYFGETGVGKSVIAYDLFERTRQTKARLSVIINFSAQTSARRTQTMIESKILFKGDHNTTPLRQQVVLFIDDFNTQVLDTFGSQPPLELLRQMLYIGGLYDRTQLVFKNVKEVSIVAACGFFGCGRNKVSQRLTVQFIQLFDPQPNEKYLVRIFNSILMRYICALPFAGGMKEIAPLIVKTSVDLYQFSLAELIPISSYSHYVFNLRDLSKVFQGIMQYDIMFEKKVVKEGPFELEYRQAKDDKAKAGKKKQYDQSKQFPL</sequence>
<evidence type="ECO:0000256" key="1">
    <source>
        <dbReference type="SAM" id="MobiDB-lite"/>
    </source>
</evidence>
<accession>A0A5J4VUM8</accession>
<dbReference type="SUPFAM" id="SSF52540">
    <property type="entry name" value="P-loop containing nucleoside triphosphate hydrolases"/>
    <property type="match status" value="1"/>
</dbReference>
<dbReference type="EMBL" id="SNRW01004851">
    <property type="protein sequence ID" value="KAA6386337.1"/>
    <property type="molecule type" value="Genomic_DNA"/>
</dbReference>
<reference evidence="3 4" key="1">
    <citation type="submission" date="2019-03" db="EMBL/GenBank/DDBJ databases">
        <title>Single cell metagenomics reveals metabolic interactions within the superorganism composed of flagellate Streblomastix strix and complex community of Bacteroidetes bacteria on its surface.</title>
        <authorList>
            <person name="Treitli S.C."/>
            <person name="Kolisko M."/>
            <person name="Husnik F."/>
            <person name="Keeling P."/>
            <person name="Hampl V."/>
        </authorList>
    </citation>
    <scope>NUCLEOTIDE SEQUENCE [LARGE SCALE GENOMIC DNA]</scope>
    <source>
        <strain evidence="3">ST1C</strain>
    </source>
</reference>
<dbReference type="InterPro" id="IPR041589">
    <property type="entry name" value="DNAH3_AAA_lid_1"/>
</dbReference>
<dbReference type="GO" id="GO:0045505">
    <property type="term" value="F:dynein intermediate chain binding"/>
    <property type="evidence" value="ECO:0007669"/>
    <property type="project" value="InterPro"/>
</dbReference>
<dbReference type="Proteomes" id="UP000324800">
    <property type="component" value="Unassembled WGS sequence"/>
</dbReference>
<organism evidence="3 4">
    <name type="scientific">Streblomastix strix</name>
    <dbReference type="NCBI Taxonomy" id="222440"/>
    <lineage>
        <taxon>Eukaryota</taxon>
        <taxon>Metamonada</taxon>
        <taxon>Preaxostyla</taxon>
        <taxon>Oxymonadida</taxon>
        <taxon>Streblomastigidae</taxon>
        <taxon>Streblomastix</taxon>
    </lineage>
</organism>
<feature type="region of interest" description="Disordered" evidence="1">
    <location>
        <begin position="241"/>
        <end position="261"/>
    </location>
</feature>
<dbReference type="GO" id="GO:0051959">
    <property type="term" value="F:dynein light intermediate chain binding"/>
    <property type="evidence" value="ECO:0007669"/>
    <property type="project" value="InterPro"/>
</dbReference>
<evidence type="ECO:0000313" key="4">
    <source>
        <dbReference type="Proteomes" id="UP000324800"/>
    </source>
</evidence>
<dbReference type="PANTHER" id="PTHR22878">
    <property type="entry name" value="DYNEIN HEAVY CHAIN 6, AXONEMAL-LIKE-RELATED"/>
    <property type="match status" value="1"/>
</dbReference>
<dbReference type="Pfam" id="PF17857">
    <property type="entry name" value="AAA_lid_1"/>
    <property type="match status" value="1"/>
</dbReference>
<protein>
    <submittedName>
        <fullName evidence="3">Putative dynein heavy chain</fullName>
    </submittedName>
</protein>
<evidence type="ECO:0000313" key="3">
    <source>
        <dbReference type="EMBL" id="KAA6386337.1"/>
    </source>
</evidence>
<dbReference type="OrthoDB" id="5593012at2759"/>
<dbReference type="GO" id="GO:0030286">
    <property type="term" value="C:dynein complex"/>
    <property type="evidence" value="ECO:0007669"/>
    <property type="project" value="InterPro"/>
</dbReference>
<feature type="compositionally biased region" description="Basic and acidic residues" evidence="1">
    <location>
        <begin position="241"/>
        <end position="254"/>
    </location>
</feature>